<dbReference type="AlphaFoldDB" id="A0A370PZD4"/>
<sequence length="93" mass="10407">MLHRTSTGAYPDILTSGMRDSEDWRVSPHQMRSTGIRQRIVSKFIAKDARVLVLDIVEPGPEDSQGDFSNNVTYVSGDVTSPEDWQKALELVT</sequence>
<reference evidence="1 2" key="1">
    <citation type="submission" date="2018-07" db="EMBL/GenBank/DDBJ databases">
        <title>Section-level genome sequencing of Aspergillus section Nigri to investigate inter- and intra-species variation.</title>
        <authorList>
            <consortium name="DOE Joint Genome Institute"/>
            <person name="Vesth T.C."/>
            <person name="Nybo J.L."/>
            <person name="Theobald S."/>
            <person name="Frisvad J.C."/>
            <person name="Larsen T.O."/>
            <person name="Nielsen K.F."/>
            <person name="Hoof J.B."/>
            <person name="Brandl J."/>
            <person name="Salamov A."/>
            <person name="Riley R."/>
            <person name="Gladden J.M."/>
            <person name="Phatale P."/>
            <person name="Nielsen M.T."/>
            <person name="Lyhne E.K."/>
            <person name="Kogle M.E."/>
            <person name="Strasser K."/>
            <person name="McDonnell E."/>
            <person name="Barry K."/>
            <person name="Clum A."/>
            <person name="Chen C."/>
            <person name="Nolan M."/>
            <person name="Sandor L."/>
            <person name="Kuo A."/>
            <person name="Lipzen A."/>
            <person name="Hainaut M."/>
            <person name="Drula E."/>
            <person name="Tsang A."/>
            <person name="Magnuson J.K."/>
            <person name="Henrissat B."/>
            <person name="Wiebenga A."/>
            <person name="Simmons B.A."/>
            <person name="Makela M.R."/>
            <person name="De vries R.P."/>
            <person name="Grigoriev I.V."/>
            <person name="Mortensen U.H."/>
            <person name="Baker S.E."/>
            <person name="Andersen M.R."/>
        </authorList>
    </citation>
    <scope>NUCLEOTIDE SEQUENCE [LARGE SCALE GENOMIC DNA]</scope>
    <source>
        <strain evidence="1 2">ATCC 13157</strain>
    </source>
</reference>
<evidence type="ECO:0000313" key="2">
    <source>
        <dbReference type="Proteomes" id="UP000254937"/>
    </source>
</evidence>
<evidence type="ECO:0000313" key="1">
    <source>
        <dbReference type="EMBL" id="RDK47559.1"/>
    </source>
</evidence>
<evidence type="ECO:0008006" key="3">
    <source>
        <dbReference type="Google" id="ProtNLM"/>
    </source>
</evidence>
<accession>A0A370PZD4</accession>
<name>A0A370PZD4_ASPPH</name>
<dbReference type="Gene3D" id="3.40.50.720">
    <property type="entry name" value="NAD(P)-binding Rossmann-like Domain"/>
    <property type="match status" value="1"/>
</dbReference>
<organism evidence="1 2">
    <name type="scientific">Aspergillus phoenicis ATCC 13157</name>
    <dbReference type="NCBI Taxonomy" id="1353007"/>
    <lineage>
        <taxon>Eukaryota</taxon>
        <taxon>Fungi</taxon>
        <taxon>Dikarya</taxon>
        <taxon>Ascomycota</taxon>
        <taxon>Pezizomycotina</taxon>
        <taxon>Eurotiomycetes</taxon>
        <taxon>Eurotiomycetidae</taxon>
        <taxon>Eurotiales</taxon>
        <taxon>Aspergillaceae</taxon>
        <taxon>Aspergillus</taxon>
    </lineage>
</organism>
<keyword evidence="2" id="KW-1185">Reference proteome</keyword>
<dbReference type="SUPFAM" id="SSF51735">
    <property type="entry name" value="NAD(P)-binding Rossmann-fold domains"/>
    <property type="match status" value="1"/>
</dbReference>
<dbReference type="EMBL" id="KZ851844">
    <property type="protein sequence ID" value="RDK47559.1"/>
    <property type="molecule type" value="Genomic_DNA"/>
</dbReference>
<dbReference type="Proteomes" id="UP000254937">
    <property type="component" value="Unassembled WGS sequence"/>
</dbReference>
<dbReference type="InterPro" id="IPR036291">
    <property type="entry name" value="NAD(P)-bd_dom_sf"/>
</dbReference>
<gene>
    <name evidence="1" type="ORF">M752DRAFT_288044</name>
</gene>
<protein>
    <recommendedName>
        <fullName evidence="3">NAD(P)-binding protein</fullName>
    </recommendedName>
</protein>
<proteinExistence type="predicted"/>